<dbReference type="AlphaFoldDB" id="A0A2H3P0G3"/>
<evidence type="ECO:0000313" key="2">
    <source>
        <dbReference type="EMBL" id="PEN06766.1"/>
    </source>
</evidence>
<dbReference type="EMBL" id="PDEP01000007">
    <property type="protein sequence ID" value="PEN06766.1"/>
    <property type="molecule type" value="Genomic_DNA"/>
</dbReference>
<dbReference type="SUPFAM" id="SSF54593">
    <property type="entry name" value="Glyoxalase/Bleomycin resistance protein/Dihydroxybiphenyl dioxygenase"/>
    <property type="match status" value="1"/>
</dbReference>
<gene>
    <name evidence="2" type="ORF">CRI93_09005</name>
</gene>
<proteinExistence type="predicted"/>
<reference evidence="2 3" key="1">
    <citation type="submission" date="2017-10" db="EMBL/GenBank/DDBJ databases">
        <title>Draft genome of Longimonas halophila.</title>
        <authorList>
            <person name="Goh K.M."/>
            <person name="Shamsir M.S."/>
            <person name="Lim S.W."/>
        </authorList>
    </citation>
    <scope>NUCLEOTIDE SEQUENCE [LARGE SCALE GENOMIC DNA]</scope>
    <source>
        <strain evidence="2 3">KCTC 42399</strain>
    </source>
</reference>
<dbReference type="InterPro" id="IPR050383">
    <property type="entry name" value="GlyoxalaseI/FosfomycinResist"/>
</dbReference>
<dbReference type="RefSeq" id="WP_098062292.1">
    <property type="nucleotide sequence ID" value="NZ_PDEP01000007.1"/>
</dbReference>
<dbReference type="Proteomes" id="UP000221024">
    <property type="component" value="Unassembled WGS sequence"/>
</dbReference>
<dbReference type="InterPro" id="IPR029068">
    <property type="entry name" value="Glyas_Bleomycin-R_OHBP_Dase"/>
</dbReference>
<feature type="domain" description="VOC" evidence="1">
    <location>
        <begin position="3"/>
        <end position="122"/>
    </location>
</feature>
<comment type="caution">
    <text evidence="2">The sequence shown here is derived from an EMBL/GenBank/DDBJ whole genome shotgun (WGS) entry which is preliminary data.</text>
</comment>
<accession>A0A2H3P0G3</accession>
<dbReference type="InterPro" id="IPR037523">
    <property type="entry name" value="VOC_core"/>
</dbReference>
<organism evidence="2 3">
    <name type="scientific">Longimonas halophila</name>
    <dbReference type="NCBI Taxonomy" id="1469170"/>
    <lineage>
        <taxon>Bacteria</taxon>
        <taxon>Pseudomonadati</taxon>
        <taxon>Rhodothermota</taxon>
        <taxon>Rhodothermia</taxon>
        <taxon>Rhodothermales</taxon>
        <taxon>Salisaetaceae</taxon>
        <taxon>Longimonas</taxon>
    </lineage>
</organism>
<name>A0A2H3P0G3_9BACT</name>
<dbReference type="Pfam" id="PF00903">
    <property type="entry name" value="Glyoxalase"/>
    <property type="match status" value="1"/>
</dbReference>
<dbReference type="PANTHER" id="PTHR21366:SF14">
    <property type="entry name" value="GLYOXALASE DOMAIN-CONTAINING PROTEIN 5"/>
    <property type="match status" value="1"/>
</dbReference>
<evidence type="ECO:0000313" key="3">
    <source>
        <dbReference type="Proteomes" id="UP000221024"/>
    </source>
</evidence>
<dbReference type="OrthoDB" id="5242400at2"/>
<evidence type="ECO:0000259" key="1">
    <source>
        <dbReference type="PROSITE" id="PS51819"/>
    </source>
</evidence>
<dbReference type="CDD" id="cd06587">
    <property type="entry name" value="VOC"/>
    <property type="match status" value="1"/>
</dbReference>
<sequence>MIRLDHASIMTAALDEAIDFYVDVLGLTLRVVEDDPIREGRRRAMLTDDDGQDILEIMEVTEMEHPTVPGRGGIHHLGFALPSDAWHALRSRLDAEAYPYQEQENRLFVRDADGLVLEIEPR</sequence>
<dbReference type="InterPro" id="IPR004360">
    <property type="entry name" value="Glyas_Fos-R_dOase_dom"/>
</dbReference>
<keyword evidence="3" id="KW-1185">Reference proteome</keyword>
<dbReference type="Gene3D" id="3.10.180.10">
    <property type="entry name" value="2,3-Dihydroxybiphenyl 1,2-Dioxygenase, domain 1"/>
    <property type="match status" value="1"/>
</dbReference>
<dbReference type="PANTHER" id="PTHR21366">
    <property type="entry name" value="GLYOXALASE FAMILY PROTEIN"/>
    <property type="match status" value="1"/>
</dbReference>
<protein>
    <submittedName>
        <fullName evidence="2">Glyoxalase</fullName>
    </submittedName>
</protein>
<dbReference type="PROSITE" id="PS51819">
    <property type="entry name" value="VOC"/>
    <property type="match status" value="1"/>
</dbReference>